<dbReference type="HOGENOM" id="CLU_1563395_0_0_1"/>
<gene>
    <name evidence="1" type="ORF">PITC_008270</name>
</gene>
<reference evidence="1 2" key="1">
    <citation type="journal article" date="2015" name="Mol. Plant Microbe Interact.">
        <title>Genome, transcriptome, and functional analyses of Penicillium expansum provide new insights into secondary metabolism and pathogenicity.</title>
        <authorList>
            <person name="Ballester A.R."/>
            <person name="Marcet-Houben M."/>
            <person name="Levin E."/>
            <person name="Sela N."/>
            <person name="Selma-Lazaro C."/>
            <person name="Carmona L."/>
            <person name="Wisniewski M."/>
            <person name="Droby S."/>
            <person name="Gonzalez-Candelas L."/>
            <person name="Gabaldon T."/>
        </authorList>
    </citation>
    <scope>NUCLEOTIDE SEQUENCE [LARGE SCALE GENOMIC DNA]</scope>
    <source>
        <strain evidence="1 2">PHI-1</strain>
    </source>
</reference>
<keyword evidence="2" id="KW-1185">Reference proteome</keyword>
<organism evidence="1 2">
    <name type="scientific">Penicillium italicum</name>
    <name type="common">Blue mold</name>
    <dbReference type="NCBI Taxonomy" id="40296"/>
    <lineage>
        <taxon>Eukaryota</taxon>
        <taxon>Fungi</taxon>
        <taxon>Dikarya</taxon>
        <taxon>Ascomycota</taxon>
        <taxon>Pezizomycotina</taxon>
        <taxon>Eurotiomycetes</taxon>
        <taxon>Eurotiomycetidae</taxon>
        <taxon>Eurotiales</taxon>
        <taxon>Aspergillaceae</taxon>
        <taxon>Penicillium</taxon>
    </lineage>
</organism>
<protein>
    <submittedName>
        <fullName evidence="1">Uncharacterized protein</fullName>
    </submittedName>
</protein>
<dbReference type="OrthoDB" id="4587349at2759"/>
<accession>A0A0A2KFU0</accession>
<sequence>MAAKRPKDAPHALWELWDAFFTAVATCSTSHEPHLALLDALHAHAPTQLKVVRSYILHRGRRKATLADTTTRHGATGTVGGEYFLRLFLFSAALLKATKGKGNVHLIWVFFACRDVLERNGPRFRPPKAHKMSLEQLWALDIRVAATWMRNGGRASWEADYEELRRHWGRR</sequence>
<dbReference type="Pfam" id="PF12311">
    <property type="entry name" value="DUF3632"/>
    <property type="match status" value="1"/>
</dbReference>
<dbReference type="InterPro" id="IPR022085">
    <property type="entry name" value="OpdG"/>
</dbReference>
<dbReference type="EMBL" id="JQGA01001480">
    <property type="protein sequence ID" value="KGO65776.1"/>
    <property type="molecule type" value="Genomic_DNA"/>
</dbReference>
<dbReference type="STRING" id="40296.A0A0A2KFU0"/>
<evidence type="ECO:0000313" key="2">
    <source>
        <dbReference type="Proteomes" id="UP000030104"/>
    </source>
</evidence>
<dbReference type="OMA" id="TCSTSHE"/>
<dbReference type="AlphaFoldDB" id="A0A0A2KFU0"/>
<dbReference type="Proteomes" id="UP000030104">
    <property type="component" value="Unassembled WGS sequence"/>
</dbReference>
<dbReference type="PhylomeDB" id="A0A0A2KFU0"/>
<name>A0A0A2KFU0_PENIT</name>
<proteinExistence type="predicted"/>
<evidence type="ECO:0000313" key="1">
    <source>
        <dbReference type="EMBL" id="KGO65776.1"/>
    </source>
</evidence>
<comment type="caution">
    <text evidence="1">The sequence shown here is derived from an EMBL/GenBank/DDBJ whole genome shotgun (WGS) entry which is preliminary data.</text>
</comment>